<evidence type="ECO:0000256" key="6">
    <source>
        <dbReference type="ARBA" id="ARBA00022723"/>
    </source>
</evidence>
<dbReference type="InterPro" id="IPR024932">
    <property type="entry name" value="ApbE"/>
</dbReference>
<dbReference type="SUPFAM" id="SSF143631">
    <property type="entry name" value="ApbE-like"/>
    <property type="match status" value="1"/>
</dbReference>
<evidence type="ECO:0000256" key="1">
    <source>
        <dbReference type="ARBA" id="ARBA00008282"/>
    </source>
</evidence>
<evidence type="ECO:0000256" key="4">
    <source>
        <dbReference type="ARBA" id="ARBA00022630"/>
    </source>
</evidence>
<evidence type="ECO:0000256" key="7">
    <source>
        <dbReference type="ARBA" id="ARBA00022827"/>
    </source>
</evidence>
<dbReference type="RefSeq" id="WP_135281211.1">
    <property type="nucleotide sequence ID" value="NZ_SRIO01000004.1"/>
</dbReference>
<keyword evidence="15" id="KW-1185">Reference proteome</keyword>
<dbReference type="InterPro" id="IPR003374">
    <property type="entry name" value="ApbE-like_sf"/>
</dbReference>
<keyword evidence="13" id="KW-0472">Membrane</keyword>
<keyword evidence="7 11" id="KW-0274">FAD</keyword>
<feature type="binding site" evidence="12">
    <location>
        <position position="291"/>
    </location>
    <ligand>
        <name>Mg(2+)</name>
        <dbReference type="ChEBI" id="CHEBI:18420"/>
    </ligand>
</feature>
<comment type="function">
    <text evidence="13">Flavin transferase that catalyzes the transfer of the FMN moiety of FAD and its covalent binding to the hydroxyl group of a threonine residue in a target flavoprotein.</text>
</comment>
<comment type="catalytic activity">
    <reaction evidence="10 11 13">
        <text>L-threonyl-[protein] + FAD = FMN-L-threonyl-[protein] + AMP + H(+)</text>
        <dbReference type="Rhea" id="RHEA:36847"/>
        <dbReference type="Rhea" id="RHEA-COMP:11060"/>
        <dbReference type="Rhea" id="RHEA-COMP:11061"/>
        <dbReference type="ChEBI" id="CHEBI:15378"/>
        <dbReference type="ChEBI" id="CHEBI:30013"/>
        <dbReference type="ChEBI" id="CHEBI:57692"/>
        <dbReference type="ChEBI" id="CHEBI:74257"/>
        <dbReference type="ChEBI" id="CHEBI:456215"/>
        <dbReference type="EC" id="2.7.1.180"/>
    </reaction>
</comment>
<keyword evidence="13" id="KW-0997">Cell inner membrane</keyword>
<evidence type="ECO:0000313" key="15">
    <source>
        <dbReference type="Proteomes" id="UP000297890"/>
    </source>
</evidence>
<proteinExistence type="inferred from homology"/>
<dbReference type="Pfam" id="PF02424">
    <property type="entry name" value="ApbE"/>
    <property type="match status" value="1"/>
</dbReference>
<evidence type="ECO:0000256" key="10">
    <source>
        <dbReference type="ARBA" id="ARBA00048540"/>
    </source>
</evidence>
<dbReference type="PANTHER" id="PTHR30040:SF2">
    <property type="entry name" value="FAD:PROTEIN FMN TRANSFERASE"/>
    <property type="match status" value="1"/>
</dbReference>
<dbReference type="GO" id="GO:0046872">
    <property type="term" value="F:metal ion binding"/>
    <property type="evidence" value="ECO:0007669"/>
    <property type="project" value="UniProtKB-UniRule"/>
</dbReference>
<dbReference type="PIRSF" id="PIRSF006268">
    <property type="entry name" value="ApbE"/>
    <property type="match status" value="1"/>
</dbReference>
<dbReference type="Proteomes" id="UP000297890">
    <property type="component" value="Unassembled WGS sequence"/>
</dbReference>
<dbReference type="OrthoDB" id="9778595at2"/>
<dbReference type="GO" id="GO:0005886">
    <property type="term" value="C:plasma membrane"/>
    <property type="evidence" value="ECO:0007669"/>
    <property type="project" value="UniProtKB-SubCell"/>
</dbReference>
<organism evidence="14 15">
    <name type="scientific">Candidatus Macondimonas diazotrophica</name>
    <dbReference type="NCBI Taxonomy" id="2305248"/>
    <lineage>
        <taxon>Bacteria</taxon>
        <taxon>Pseudomonadati</taxon>
        <taxon>Pseudomonadota</taxon>
        <taxon>Gammaproteobacteria</taxon>
        <taxon>Chromatiales</taxon>
        <taxon>Ectothiorhodospiraceae</taxon>
        <taxon>Candidatus Macondimonas</taxon>
    </lineage>
</organism>
<evidence type="ECO:0000256" key="9">
    <source>
        <dbReference type="ARBA" id="ARBA00031306"/>
    </source>
</evidence>
<dbReference type="GO" id="GO:0016740">
    <property type="term" value="F:transferase activity"/>
    <property type="evidence" value="ECO:0007669"/>
    <property type="project" value="UniProtKB-UniRule"/>
</dbReference>
<dbReference type="PANTHER" id="PTHR30040">
    <property type="entry name" value="THIAMINE BIOSYNTHESIS LIPOPROTEIN APBE"/>
    <property type="match status" value="1"/>
</dbReference>
<evidence type="ECO:0000256" key="3">
    <source>
        <dbReference type="ARBA" id="ARBA00016337"/>
    </source>
</evidence>
<evidence type="ECO:0000313" key="14">
    <source>
        <dbReference type="EMBL" id="TFZ83331.1"/>
    </source>
</evidence>
<reference evidence="14 15" key="1">
    <citation type="journal article" date="2019" name="ISME J.">
        <title>Candidatus Macondimonas diazotrophica, a novel gammaproteobacterial genus dominating crude-oil-contaminated coastal sediments.</title>
        <authorList>
            <person name="Karthikeyan S."/>
            <person name="Konstantinidis K."/>
        </authorList>
    </citation>
    <scope>NUCLEOTIDE SEQUENCE [LARGE SCALE GENOMIC DNA]</scope>
    <source>
        <strain evidence="14 15">KTK01</strain>
    </source>
</reference>
<evidence type="ECO:0000256" key="11">
    <source>
        <dbReference type="PIRNR" id="PIRNR006268"/>
    </source>
</evidence>
<comment type="cofactor">
    <cofactor evidence="12">
        <name>Mg(2+)</name>
        <dbReference type="ChEBI" id="CHEBI:18420"/>
    </cofactor>
    <cofactor evidence="12">
        <name>Mn(2+)</name>
        <dbReference type="ChEBI" id="CHEBI:29035"/>
    </cofactor>
    <text evidence="12">Magnesium. Can also use manganese.</text>
</comment>
<evidence type="ECO:0000256" key="13">
    <source>
        <dbReference type="RuleBase" id="RU363002"/>
    </source>
</evidence>
<keyword evidence="13" id="KW-1003">Cell membrane</keyword>
<protein>
    <recommendedName>
        <fullName evidence="3 11">FAD:protein FMN transferase</fullName>
        <ecNumber evidence="2 11">2.7.1.180</ecNumber>
    </recommendedName>
    <alternativeName>
        <fullName evidence="9 11">Flavin transferase</fullName>
    </alternativeName>
</protein>
<dbReference type="PROSITE" id="PS51257">
    <property type="entry name" value="PROKAR_LIPOPROTEIN"/>
    <property type="match status" value="1"/>
</dbReference>
<dbReference type="EC" id="2.7.1.180" evidence="2 11"/>
<dbReference type="Gene3D" id="3.10.520.10">
    <property type="entry name" value="ApbE-like domains"/>
    <property type="match status" value="1"/>
</dbReference>
<gene>
    <name evidence="14" type="ORF">E4680_04585</name>
</gene>
<dbReference type="AlphaFoldDB" id="A0A4Z0FCR4"/>
<accession>A0A4Z0FCR4</accession>
<keyword evidence="5 11" id="KW-0808">Transferase</keyword>
<keyword evidence="8 11" id="KW-0460">Magnesium</keyword>
<evidence type="ECO:0000256" key="5">
    <source>
        <dbReference type="ARBA" id="ARBA00022679"/>
    </source>
</evidence>
<sequence length="346" mass="36561">MGVTRRWAVWGLILTLVLAGCGRSSDPVEAEIYAMGTLVQISIYGMAPDRAVGAIDHSEVWLQRFGRDAWAFGDGELAQLNTALARGTCAVVSDDLAQVIEQARALRVASGGDFDPAVGALVALWGFDRAPRDPARPFPEAPAIAALLPLPSMDAVHVSADGTVCGPRGLFIDLGGIGKGYAVDRLIDELSRQGVATALVNAGGNLKTLGQLPQRGWRIGIRDPYRNGVMGTLSLEAGEAVSTSGDYERMFEYAGRRYHHLLDPRTGYPVRGLHAVTVVDADAARADGASTALFVAGADGWRRVAARMGITRVLVVREDGAVEMTAAMAERVSLAPGWAVASIVGE</sequence>
<evidence type="ECO:0000256" key="12">
    <source>
        <dbReference type="PIRSR" id="PIRSR006268-2"/>
    </source>
</evidence>
<feature type="binding site" evidence="12">
    <location>
        <position position="287"/>
    </location>
    <ligand>
        <name>Mg(2+)</name>
        <dbReference type="ChEBI" id="CHEBI:18420"/>
    </ligand>
</feature>
<keyword evidence="13" id="KW-0449">Lipoprotein</keyword>
<comment type="caution">
    <text evidence="14">The sequence shown here is derived from an EMBL/GenBank/DDBJ whole genome shotgun (WGS) entry which is preliminary data.</text>
</comment>
<name>A0A4Z0FCR4_9GAMM</name>
<evidence type="ECO:0000256" key="8">
    <source>
        <dbReference type="ARBA" id="ARBA00022842"/>
    </source>
</evidence>
<comment type="subcellular location">
    <subcellularLocation>
        <location evidence="13">Cell inner membrane</location>
        <topology evidence="13">Lipid-anchor</topology>
        <orientation evidence="13">Periplasmic side</orientation>
    </subcellularLocation>
</comment>
<evidence type="ECO:0000256" key="2">
    <source>
        <dbReference type="ARBA" id="ARBA00011955"/>
    </source>
</evidence>
<keyword evidence="4 11" id="KW-0285">Flavoprotein</keyword>
<comment type="similarity">
    <text evidence="1 11 13">Belongs to the ApbE family.</text>
</comment>
<feature type="binding site" evidence="12">
    <location>
        <position position="176"/>
    </location>
    <ligand>
        <name>Mg(2+)</name>
        <dbReference type="ChEBI" id="CHEBI:18420"/>
    </ligand>
</feature>
<dbReference type="EMBL" id="SRIO01000004">
    <property type="protein sequence ID" value="TFZ83331.1"/>
    <property type="molecule type" value="Genomic_DNA"/>
</dbReference>
<keyword evidence="6 11" id="KW-0479">Metal-binding</keyword>